<proteinExistence type="predicted"/>
<dbReference type="RefSeq" id="XP_020065156.1">
    <property type="nucleotide sequence ID" value="XM_020210661.1"/>
</dbReference>
<dbReference type="AlphaFoldDB" id="A0A1E4SKK1"/>
<feature type="chain" id="PRO_5009162848" evidence="1">
    <location>
        <begin position="25"/>
        <end position="121"/>
    </location>
</feature>
<keyword evidence="3" id="KW-1185">Reference proteome</keyword>
<dbReference type="EMBL" id="KV453911">
    <property type="protein sequence ID" value="ODV80034.1"/>
    <property type="molecule type" value="Genomic_DNA"/>
</dbReference>
<protein>
    <submittedName>
        <fullName evidence="2">Uncharacterized protein</fullName>
    </submittedName>
</protein>
<evidence type="ECO:0000256" key="1">
    <source>
        <dbReference type="SAM" id="SignalP"/>
    </source>
</evidence>
<reference evidence="3" key="1">
    <citation type="submission" date="2016-05" db="EMBL/GenBank/DDBJ databases">
        <title>Comparative genomics of biotechnologically important yeasts.</title>
        <authorList>
            <consortium name="DOE Joint Genome Institute"/>
            <person name="Riley R."/>
            <person name="Haridas S."/>
            <person name="Wolfe K.H."/>
            <person name="Lopes M.R."/>
            <person name="Hittinger C.T."/>
            <person name="Goker M."/>
            <person name="Salamov A."/>
            <person name="Wisecaver J."/>
            <person name="Long T.M."/>
            <person name="Aerts A.L."/>
            <person name="Barry K."/>
            <person name="Choi C."/>
            <person name="Clum A."/>
            <person name="Coughlan A.Y."/>
            <person name="Deshpande S."/>
            <person name="Douglass A.P."/>
            <person name="Hanson S.J."/>
            <person name="Klenk H.-P."/>
            <person name="Labutti K."/>
            <person name="Lapidus A."/>
            <person name="Lindquist E."/>
            <person name="Lipzen A."/>
            <person name="Meier-Kolthoff J.P."/>
            <person name="Ohm R.A."/>
            <person name="Otillar R.P."/>
            <person name="Pangilinan J."/>
            <person name="Peng Y."/>
            <person name="Rokas A."/>
            <person name="Rosa C.A."/>
            <person name="Scheuner C."/>
            <person name="Sibirny A.A."/>
            <person name="Slot J.C."/>
            <person name="Stielow J.B."/>
            <person name="Sun H."/>
            <person name="Kurtzman C.P."/>
            <person name="Blackwell M."/>
            <person name="Grigoriev I.V."/>
            <person name="Jeffries T.W."/>
        </authorList>
    </citation>
    <scope>NUCLEOTIDE SEQUENCE [LARGE SCALE GENOMIC DNA]</scope>
    <source>
        <strain evidence="3">NRRL Y-17324</strain>
    </source>
</reference>
<keyword evidence="1" id="KW-0732">Signal</keyword>
<evidence type="ECO:0000313" key="3">
    <source>
        <dbReference type="Proteomes" id="UP000094285"/>
    </source>
</evidence>
<gene>
    <name evidence="2" type="ORF">CANTADRAFT_5711</name>
</gene>
<organism evidence="2 3">
    <name type="scientific">Suhomyces tanzawaensis NRRL Y-17324</name>
    <dbReference type="NCBI Taxonomy" id="984487"/>
    <lineage>
        <taxon>Eukaryota</taxon>
        <taxon>Fungi</taxon>
        <taxon>Dikarya</taxon>
        <taxon>Ascomycota</taxon>
        <taxon>Saccharomycotina</taxon>
        <taxon>Pichiomycetes</taxon>
        <taxon>Debaryomycetaceae</taxon>
        <taxon>Suhomyces</taxon>
    </lineage>
</organism>
<sequence>MIFSRTAAISIALASTNFLTGVSANNKYLHDDYSDLTLDQPSTKYCSPRSILQVGQGTEFVSNHKRHIGADVGAQVAADVLGLVGVDVGAGVGVDVGKRHIGADVGAQVAADVLGLVGVDV</sequence>
<accession>A0A1E4SKK1</accession>
<evidence type="ECO:0000313" key="2">
    <source>
        <dbReference type="EMBL" id="ODV80034.1"/>
    </source>
</evidence>
<name>A0A1E4SKK1_9ASCO</name>
<dbReference type="GeneID" id="30984797"/>
<dbReference type="Proteomes" id="UP000094285">
    <property type="component" value="Unassembled WGS sequence"/>
</dbReference>
<feature type="non-terminal residue" evidence="2">
    <location>
        <position position="121"/>
    </location>
</feature>
<feature type="signal peptide" evidence="1">
    <location>
        <begin position="1"/>
        <end position="24"/>
    </location>
</feature>